<dbReference type="Proteomes" id="UP001438953">
    <property type="component" value="Unassembled WGS sequence"/>
</dbReference>
<evidence type="ECO:0000256" key="1">
    <source>
        <dbReference type="SAM" id="SignalP"/>
    </source>
</evidence>
<feature type="domain" description="PRC-barrel" evidence="2">
    <location>
        <begin position="265"/>
        <end position="319"/>
    </location>
</feature>
<protein>
    <submittedName>
        <fullName evidence="3">PRC-barrel domain-containing protein</fullName>
    </submittedName>
</protein>
<dbReference type="RefSeq" id="WP_350935082.1">
    <property type="nucleotide sequence ID" value="NZ_JAYWLC010000002.1"/>
</dbReference>
<keyword evidence="4" id="KW-1185">Reference proteome</keyword>
<organism evidence="3 4">
    <name type="scientific">Thioclava kandeliae</name>
    <dbReference type="NCBI Taxonomy" id="3070818"/>
    <lineage>
        <taxon>Bacteria</taxon>
        <taxon>Pseudomonadati</taxon>
        <taxon>Pseudomonadota</taxon>
        <taxon>Alphaproteobacteria</taxon>
        <taxon>Rhodobacterales</taxon>
        <taxon>Paracoccaceae</taxon>
        <taxon>Thioclava</taxon>
    </lineage>
</organism>
<keyword evidence="1" id="KW-0732">Signal</keyword>
<dbReference type="PANTHER" id="PTHR36505">
    <property type="entry name" value="BLR1072 PROTEIN"/>
    <property type="match status" value="1"/>
</dbReference>
<feature type="domain" description="PRC-barrel" evidence="2">
    <location>
        <begin position="48"/>
        <end position="119"/>
    </location>
</feature>
<dbReference type="InterPro" id="IPR011033">
    <property type="entry name" value="PRC_barrel-like_sf"/>
</dbReference>
<dbReference type="SUPFAM" id="SSF50346">
    <property type="entry name" value="PRC-barrel domain"/>
    <property type="match status" value="2"/>
</dbReference>
<feature type="chain" id="PRO_5046671179" evidence="1">
    <location>
        <begin position="21"/>
        <end position="349"/>
    </location>
</feature>
<name>A0ABV1SDL9_9RHOB</name>
<evidence type="ECO:0000313" key="3">
    <source>
        <dbReference type="EMBL" id="MER5170988.1"/>
    </source>
</evidence>
<accession>A0ABV1SDL9</accession>
<dbReference type="PANTHER" id="PTHR36505:SF1">
    <property type="entry name" value="BLR1072 PROTEIN"/>
    <property type="match status" value="1"/>
</dbReference>
<evidence type="ECO:0000313" key="4">
    <source>
        <dbReference type="Proteomes" id="UP001438953"/>
    </source>
</evidence>
<dbReference type="Gene3D" id="2.30.30.240">
    <property type="entry name" value="PRC-barrel domain"/>
    <property type="match status" value="2"/>
</dbReference>
<gene>
    <name evidence="3" type="ORF">VSX56_04295</name>
</gene>
<sequence length="349" mass="35352">MKKLLATTAITVMAALPVMAQSTDTNAAASAQVQGNDTFFKSVPDAVMASDFIGKRVYATASTDADVTADSDMDDIGEVSDMIVGNNGDVEAVLVDVGGFLGIGEKTVAVNLDALQMVSAEGSTGSDYRLVMKGDKASLENAPAYSPAMDDMDQAANAAGNGMENAAENTTTVASDAGNDVADAAGDAADWTKEKAAAAGAAVSGAAKDAADWTKDKTAEAGTAMDRAGNDMADAADDTKADMTTAADTPANPEGTPVTDWSTVKAADLEGQTVYGPNDESIGKVTDVVTDSNDGVTQVVVSVGGFLGMGAKSVALTPDQMEVMKADDGLSIHVAATQDELEQMPAYTG</sequence>
<comment type="caution">
    <text evidence="3">The sequence shown here is derived from an EMBL/GenBank/DDBJ whole genome shotgun (WGS) entry which is preliminary data.</text>
</comment>
<dbReference type="Pfam" id="PF05239">
    <property type="entry name" value="PRC"/>
    <property type="match status" value="2"/>
</dbReference>
<dbReference type="EMBL" id="JAYWLC010000002">
    <property type="protein sequence ID" value="MER5170988.1"/>
    <property type="molecule type" value="Genomic_DNA"/>
</dbReference>
<feature type="signal peptide" evidence="1">
    <location>
        <begin position="1"/>
        <end position="20"/>
    </location>
</feature>
<proteinExistence type="predicted"/>
<evidence type="ECO:0000259" key="2">
    <source>
        <dbReference type="Pfam" id="PF05239"/>
    </source>
</evidence>
<dbReference type="InterPro" id="IPR027275">
    <property type="entry name" value="PRC-brl_dom"/>
</dbReference>
<reference evidence="3 4" key="1">
    <citation type="submission" date="2024-06" db="EMBL/GenBank/DDBJ databases">
        <title>Thioclava kandeliae sp. nov. from a rhizosphere soil sample of Kandelia candel in a mangrove.</title>
        <authorList>
            <person name="Mu T."/>
        </authorList>
    </citation>
    <scope>NUCLEOTIDE SEQUENCE [LARGE SCALE GENOMIC DNA]</scope>
    <source>
        <strain evidence="3 4">CPCC 100088</strain>
    </source>
</reference>